<dbReference type="EMBL" id="KN824317">
    <property type="protein sequence ID" value="KIM25098.1"/>
    <property type="molecule type" value="Genomic_DNA"/>
</dbReference>
<dbReference type="PANTHER" id="PTHR48081">
    <property type="entry name" value="AB HYDROLASE SUPERFAMILY PROTEIN C4A8.06C"/>
    <property type="match status" value="1"/>
</dbReference>
<dbReference type="Pfam" id="PF07859">
    <property type="entry name" value="Abhydrolase_3"/>
    <property type="match status" value="1"/>
</dbReference>
<organism evidence="3 4">
    <name type="scientific">Serendipita vermifera MAFF 305830</name>
    <dbReference type="NCBI Taxonomy" id="933852"/>
    <lineage>
        <taxon>Eukaryota</taxon>
        <taxon>Fungi</taxon>
        <taxon>Dikarya</taxon>
        <taxon>Basidiomycota</taxon>
        <taxon>Agaricomycotina</taxon>
        <taxon>Agaricomycetes</taxon>
        <taxon>Sebacinales</taxon>
        <taxon>Serendipitaceae</taxon>
        <taxon>Serendipita</taxon>
    </lineage>
</organism>
<dbReference type="HOGENOM" id="CLU_012494_3_0_1"/>
<dbReference type="InterPro" id="IPR050300">
    <property type="entry name" value="GDXG_lipolytic_enzyme"/>
</dbReference>
<accession>A0A0C2WFC6</accession>
<dbReference type="InterPro" id="IPR013094">
    <property type="entry name" value="AB_hydrolase_3"/>
</dbReference>
<dbReference type="OrthoDB" id="408631at2759"/>
<dbReference type="SUPFAM" id="SSF53474">
    <property type="entry name" value="alpha/beta-Hydrolases"/>
    <property type="match status" value="1"/>
</dbReference>
<name>A0A0C2WFC6_SERVB</name>
<evidence type="ECO:0000259" key="2">
    <source>
        <dbReference type="Pfam" id="PF07859"/>
    </source>
</evidence>
<evidence type="ECO:0000256" key="1">
    <source>
        <dbReference type="ARBA" id="ARBA00022801"/>
    </source>
</evidence>
<dbReference type="AlphaFoldDB" id="A0A0C2WFC6"/>
<reference evidence="4" key="2">
    <citation type="submission" date="2015-01" db="EMBL/GenBank/DDBJ databases">
        <title>Evolutionary Origins and Diversification of the Mycorrhizal Mutualists.</title>
        <authorList>
            <consortium name="DOE Joint Genome Institute"/>
            <consortium name="Mycorrhizal Genomics Consortium"/>
            <person name="Kohler A."/>
            <person name="Kuo A."/>
            <person name="Nagy L.G."/>
            <person name="Floudas D."/>
            <person name="Copeland A."/>
            <person name="Barry K.W."/>
            <person name="Cichocki N."/>
            <person name="Veneault-Fourrey C."/>
            <person name="LaButti K."/>
            <person name="Lindquist E.A."/>
            <person name="Lipzen A."/>
            <person name="Lundell T."/>
            <person name="Morin E."/>
            <person name="Murat C."/>
            <person name="Riley R."/>
            <person name="Ohm R."/>
            <person name="Sun H."/>
            <person name="Tunlid A."/>
            <person name="Henrissat B."/>
            <person name="Grigoriev I.V."/>
            <person name="Hibbett D.S."/>
            <person name="Martin F."/>
        </authorList>
    </citation>
    <scope>NUCLEOTIDE SEQUENCE [LARGE SCALE GENOMIC DNA]</scope>
    <source>
        <strain evidence="4">MAFF 305830</strain>
    </source>
</reference>
<reference evidence="3 4" key="1">
    <citation type="submission" date="2014-04" db="EMBL/GenBank/DDBJ databases">
        <authorList>
            <consortium name="DOE Joint Genome Institute"/>
            <person name="Kuo A."/>
            <person name="Zuccaro A."/>
            <person name="Kohler A."/>
            <person name="Nagy L.G."/>
            <person name="Floudas D."/>
            <person name="Copeland A."/>
            <person name="Barry K.W."/>
            <person name="Cichocki N."/>
            <person name="Veneault-Fourrey C."/>
            <person name="LaButti K."/>
            <person name="Lindquist E.A."/>
            <person name="Lipzen A."/>
            <person name="Lundell T."/>
            <person name="Morin E."/>
            <person name="Murat C."/>
            <person name="Sun H."/>
            <person name="Tunlid A."/>
            <person name="Henrissat B."/>
            <person name="Grigoriev I.V."/>
            <person name="Hibbett D.S."/>
            <person name="Martin F."/>
            <person name="Nordberg H.P."/>
            <person name="Cantor M.N."/>
            <person name="Hua S.X."/>
        </authorList>
    </citation>
    <scope>NUCLEOTIDE SEQUENCE [LARGE SCALE GENOMIC DNA]</scope>
    <source>
        <strain evidence="3 4">MAFF 305830</strain>
    </source>
</reference>
<protein>
    <recommendedName>
        <fullName evidence="2">Alpha/beta hydrolase fold-3 domain-containing protein</fullName>
    </recommendedName>
</protein>
<keyword evidence="4" id="KW-1185">Reference proteome</keyword>
<keyword evidence="1" id="KW-0378">Hydrolase</keyword>
<sequence>MAKLFRGGFILGSRILSLLGRGPVIPPGLPVPHGEPLTIRSSKTGRRIRVTVYKNEATLSAAKSGLPSAVHIHFYGGGWMLPYWAPQSKPLIATIFDSVSTPLTIIDASYALAPEHSCPAELEDGREIYDYVCAHPEMWDKDKITLSGCSSGGAIVLGLAVTLGKEAREAAASKQHADHENPSPPSHPIKGVVVYYAMTNWIGIQAQNKAFFSSLPSDAPRVMPPFVLDTIQASHFFSRDGVKGDEETKRKEELQNLPSVSPALADAKDFPPRVGIWTVQWDVMSISADELRERLKQSRGDGGDQITGRRIMGVGHGWDLEVREGQFGWEERGEAYKDLADIVAWASKVHVE</sequence>
<dbReference type="PANTHER" id="PTHR48081:SF3">
    <property type="entry name" value="ALPHA_BETA HYDROLASE FOLD-3 DOMAIN-CONTAINING PROTEIN"/>
    <property type="match status" value="1"/>
</dbReference>
<evidence type="ECO:0000313" key="3">
    <source>
        <dbReference type="EMBL" id="KIM25098.1"/>
    </source>
</evidence>
<feature type="domain" description="Alpha/beta hydrolase fold-3" evidence="2">
    <location>
        <begin position="72"/>
        <end position="318"/>
    </location>
</feature>
<dbReference type="Proteomes" id="UP000054097">
    <property type="component" value="Unassembled WGS sequence"/>
</dbReference>
<dbReference type="STRING" id="933852.A0A0C2WFC6"/>
<dbReference type="Gene3D" id="3.40.50.1820">
    <property type="entry name" value="alpha/beta hydrolase"/>
    <property type="match status" value="1"/>
</dbReference>
<gene>
    <name evidence="3" type="ORF">M408DRAFT_10637</name>
</gene>
<dbReference type="GO" id="GO:0016787">
    <property type="term" value="F:hydrolase activity"/>
    <property type="evidence" value="ECO:0007669"/>
    <property type="project" value="UniProtKB-KW"/>
</dbReference>
<evidence type="ECO:0000313" key="4">
    <source>
        <dbReference type="Proteomes" id="UP000054097"/>
    </source>
</evidence>
<dbReference type="InterPro" id="IPR029058">
    <property type="entry name" value="AB_hydrolase_fold"/>
</dbReference>
<proteinExistence type="predicted"/>